<organism evidence="2 3">
    <name type="scientific">Bugula neritina</name>
    <name type="common">Brown bryozoan</name>
    <name type="synonym">Sertularia neritina</name>
    <dbReference type="NCBI Taxonomy" id="10212"/>
    <lineage>
        <taxon>Eukaryota</taxon>
        <taxon>Metazoa</taxon>
        <taxon>Spiralia</taxon>
        <taxon>Lophotrochozoa</taxon>
        <taxon>Bryozoa</taxon>
        <taxon>Gymnolaemata</taxon>
        <taxon>Cheilostomatida</taxon>
        <taxon>Flustrina</taxon>
        <taxon>Buguloidea</taxon>
        <taxon>Bugulidae</taxon>
        <taxon>Bugula</taxon>
    </lineage>
</organism>
<gene>
    <name evidence="2" type="ORF">EB796_014274</name>
</gene>
<keyword evidence="1" id="KW-0812">Transmembrane</keyword>
<feature type="transmembrane region" description="Helical" evidence="1">
    <location>
        <begin position="20"/>
        <end position="38"/>
    </location>
</feature>
<keyword evidence="3" id="KW-1185">Reference proteome</keyword>
<reference evidence="2" key="1">
    <citation type="submission" date="2020-06" db="EMBL/GenBank/DDBJ databases">
        <title>Draft genome of Bugula neritina, a colonial animal packing powerful symbionts and potential medicines.</title>
        <authorList>
            <person name="Rayko M."/>
        </authorList>
    </citation>
    <scope>NUCLEOTIDE SEQUENCE [LARGE SCALE GENOMIC DNA]</scope>
    <source>
        <strain evidence="2">Kwan_BN1</strain>
    </source>
</reference>
<name>A0A7J7JNF6_BUGNE</name>
<sequence>MKNIEDSLCKVLLVYTFYDRTYTLLVAGWILNTSGHVLMITTKEEKYKKYCIPVSYVSLALSGVAALLGLYAHRSSCCC</sequence>
<dbReference type="AlphaFoldDB" id="A0A7J7JNF6"/>
<proteinExistence type="predicted"/>
<feature type="transmembrane region" description="Helical" evidence="1">
    <location>
        <begin position="50"/>
        <end position="72"/>
    </location>
</feature>
<evidence type="ECO:0000256" key="1">
    <source>
        <dbReference type="SAM" id="Phobius"/>
    </source>
</evidence>
<comment type="caution">
    <text evidence="2">The sequence shown here is derived from an EMBL/GenBank/DDBJ whole genome shotgun (WGS) entry which is preliminary data.</text>
</comment>
<dbReference type="Proteomes" id="UP000593567">
    <property type="component" value="Unassembled WGS sequence"/>
</dbReference>
<protein>
    <submittedName>
        <fullName evidence="2">Uncharacterized protein</fullName>
    </submittedName>
</protein>
<dbReference type="EMBL" id="VXIV02002096">
    <property type="protein sequence ID" value="KAF6027413.1"/>
    <property type="molecule type" value="Genomic_DNA"/>
</dbReference>
<evidence type="ECO:0000313" key="3">
    <source>
        <dbReference type="Proteomes" id="UP000593567"/>
    </source>
</evidence>
<accession>A0A7J7JNF6</accession>
<keyword evidence="1" id="KW-1133">Transmembrane helix</keyword>
<evidence type="ECO:0000313" key="2">
    <source>
        <dbReference type="EMBL" id="KAF6027413.1"/>
    </source>
</evidence>
<keyword evidence="1" id="KW-0472">Membrane</keyword>